<dbReference type="InterPro" id="IPR050271">
    <property type="entry name" value="UDP-glycosyltransferase"/>
</dbReference>
<dbReference type="Proteomes" id="UP000502823">
    <property type="component" value="Unassembled WGS sequence"/>
</dbReference>
<protein>
    <recommendedName>
        <fullName evidence="7">UDP-glycosyltransferases domain-containing protein</fullName>
    </recommendedName>
</protein>
<comment type="similarity">
    <text evidence="1">Belongs to the UDP-glycosyltransferase family.</text>
</comment>
<dbReference type="PANTHER" id="PTHR48043">
    <property type="entry name" value="EG:EG0003.4 PROTEIN-RELATED"/>
    <property type="match status" value="1"/>
</dbReference>
<evidence type="ECO:0000313" key="5">
    <source>
        <dbReference type="EMBL" id="GFG36601.1"/>
    </source>
</evidence>
<keyword evidence="3" id="KW-0808">Transferase</keyword>
<dbReference type="Pfam" id="PF00201">
    <property type="entry name" value="UDPGT"/>
    <property type="match status" value="3"/>
</dbReference>
<sequence>DIEDYLNGAEHGVIYFNMGSMIRTETLPDDKRDAFLQAFAELPQRVLWKWEADTLPGQPKNVKIAKWLPQFDILNHPKVRVFLAHGGLLGTIEAVHVGVPMIGIPMYGDQSTNMKMVAAAGMATILQYKDITKDNVLKALRTVLDSPSYTENAKRTSKLFRDRPMSPMDTAIYWTEYVIRHRGAPHMRTAGADLPLYQYLLLDVIAALVTAFLIVLYVIYFIFKKLITIIRGSVKFRNYLIFSTLLFFTSKVAAYKILALFPHRAKSHFVMGEALMKGLAASGHQVFVVSHFPQAHSVPNYTDISLAGSMKIAVEDTPLENVGDGDVLLSVNMLANLAVETCEKTLSFPRILELINSEEKFDLIIVELFNTDCMLGFVHKFKIPFLAIGTSVMMPWGNARFANPDNPSYIPHHFLAHADRMSFSERIVNTVYQTSVQWAYHFLMDMPTQRIARRYFGDSLPPLADIARNTSLLLLNTHFSMNQPRPFVPQIVEVGGLHLSPPKPLPKDIKKFLDDSEHGVIYFSLGSVVKTNTLAADKRDAFLQAFAELPQRILWKWESDTIPNKPPNVKIARWLPQVDVLRHQNVKVFLTHGGLMGTTEAVHSGVPMVGIPLFGDQEVNVRSYVSEGFALKLHFNSITKESVLQALRTVLHDTRYRENAVRVSKAFNDRPMSPLDTAIFWTEYVIRHAGAPHLRTAAVELAWYQYLLLDVLAVIMAVVVSASVIIFYVTKSIIHFLLSRKGSQKKKRTRFSSMCVQNKTVYFPLFVQMPGYSMGSILIFALLQSLLGYSSGARILGIFPHVAKSHFVMSEVLMKGLAARGHEVVVISHFPQKTPIPNYIDISLVGSMPNAVSTVALDDIATGRVYTTLKFVFEFGVTGCEKTLSHPSVLKIINSTEKFDLVVTELFNTDCYVGFAHKFQVPFISIITTPILPWGHERFGNPDNPSYIGNLLLGHSDRMSFVERVVNVLYRGITHLAYHYMCDMPSQEIARRYFGQSLPPLADIVRNTSLLLVNRHFSISKPLPNLPVIIEVGGLHVPVPKKLPEDIDRFLNESEHGAIYFSLGSTVRADTFSQQKIEAFLQAFSELPQRVLWKWEGSSLSGQYKNIKTAKWLPQADVLGHPNVKVFMTHAGLMGTMEAVYSGVPLVVLPLFGDQFHNAKNYEDEGIAVKLDYESITKETVLKALREVLENPRVCLQTTHSSLGTAYGHSQRAQLTKALRQSKLHMHVRTVREFRGDPDLTATAHPGQKKCDRRLNANIKLYFNCTRISAYQVKAIECAVVDNNVNSPSSVQVYTQQISHILRAEGTPTCFGCFLLPYSGNIAT</sequence>
<keyword evidence="4" id="KW-1133">Transmembrane helix</keyword>
<dbReference type="OrthoDB" id="5835829at2759"/>
<dbReference type="Gene3D" id="3.40.50.2000">
    <property type="entry name" value="Glycogen Phosphorylase B"/>
    <property type="match status" value="3"/>
</dbReference>
<keyword evidence="4" id="KW-0812">Transmembrane</keyword>
<keyword evidence="6" id="KW-1185">Reference proteome</keyword>
<proteinExistence type="inferred from homology"/>
<dbReference type="PANTHER" id="PTHR48043:SF114">
    <property type="entry name" value="IP04436P-RELATED"/>
    <property type="match status" value="1"/>
</dbReference>
<feature type="transmembrane region" description="Helical" evidence="4">
    <location>
        <begin position="706"/>
        <end position="739"/>
    </location>
</feature>
<gene>
    <name evidence="5" type="ORF">Cfor_06210</name>
</gene>
<dbReference type="InParanoid" id="A0A6L2PVG6"/>
<evidence type="ECO:0000256" key="2">
    <source>
        <dbReference type="ARBA" id="ARBA00022676"/>
    </source>
</evidence>
<comment type="caution">
    <text evidence="5">The sequence shown here is derived from an EMBL/GenBank/DDBJ whole genome shotgun (WGS) entry which is preliminary data.</text>
</comment>
<dbReference type="SUPFAM" id="SSF53756">
    <property type="entry name" value="UDP-Glycosyltransferase/glycogen phosphorylase"/>
    <property type="match status" value="3"/>
</dbReference>
<evidence type="ECO:0000256" key="1">
    <source>
        <dbReference type="ARBA" id="ARBA00009995"/>
    </source>
</evidence>
<keyword evidence="2" id="KW-0328">Glycosyltransferase</keyword>
<keyword evidence="4" id="KW-0472">Membrane</keyword>
<feature type="non-terminal residue" evidence="5">
    <location>
        <position position="1"/>
    </location>
</feature>
<name>A0A6L2PVG6_COPFO</name>
<feature type="transmembrane region" description="Helical" evidence="4">
    <location>
        <begin position="760"/>
        <end position="783"/>
    </location>
</feature>
<dbReference type="EMBL" id="BLKM01006251">
    <property type="protein sequence ID" value="GFG36601.1"/>
    <property type="molecule type" value="Genomic_DNA"/>
</dbReference>
<feature type="transmembrane region" description="Helical" evidence="4">
    <location>
        <begin position="196"/>
        <end position="223"/>
    </location>
</feature>
<evidence type="ECO:0000313" key="6">
    <source>
        <dbReference type="Proteomes" id="UP000502823"/>
    </source>
</evidence>
<organism evidence="5 6">
    <name type="scientific">Coptotermes formosanus</name>
    <name type="common">Formosan subterranean termite</name>
    <dbReference type="NCBI Taxonomy" id="36987"/>
    <lineage>
        <taxon>Eukaryota</taxon>
        <taxon>Metazoa</taxon>
        <taxon>Ecdysozoa</taxon>
        <taxon>Arthropoda</taxon>
        <taxon>Hexapoda</taxon>
        <taxon>Insecta</taxon>
        <taxon>Pterygota</taxon>
        <taxon>Neoptera</taxon>
        <taxon>Polyneoptera</taxon>
        <taxon>Dictyoptera</taxon>
        <taxon>Blattodea</taxon>
        <taxon>Blattoidea</taxon>
        <taxon>Termitoidae</taxon>
        <taxon>Rhinotermitidae</taxon>
        <taxon>Coptotermes</taxon>
    </lineage>
</organism>
<evidence type="ECO:0000256" key="4">
    <source>
        <dbReference type="SAM" id="Phobius"/>
    </source>
</evidence>
<evidence type="ECO:0008006" key="7">
    <source>
        <dbReference type="Google" id="ProtNLM"/>
    </source>
</evidence>
<dbReference type="FunFam" id="3.40.50.2000:FF:000144">
    <property type="entry name" value="UDP-glucuronosyltransferase"/>
    <property type="match status" value="1"/>
</dbReference>
<evidence type="ECO:0000256" key="3">
    <source>
        <dbReference type="ARBA" id="ARBA00022679"/>
    </source>
</evidence>
<accession>A0A6L2PVG6</accession>
<dbReference type="FunFam" id="3.40.50.2000:FF:000050">
    <property type="entry name" value="UDP-glucuronosyltransferase"/>
    <property type="match status" value="3"/>
</dbReference>
<dbReference type="CDD" id="cd03784">
    <property type="entry name" value="GT1_Gtf-like"/>
    <property type="match status" value="3"/>
</dbReference>
<reference evidence="6" key="1">
    <citation type="submission" date="2020-01" db="EMBL/GenBank/DDBJ databases">
        <title>Draft genome sequence of the Termite Coptotermes fromosanus.</title>
        <authorList>
            <person name="Itakura S."/>
            <person name="Yosikawa Y."/>
            <person name="Umezawa K."/>
        </authorList>
    </citation>
    <scope>NUCLEOTIDE SEQUENCE [LARGE SCALE GENOMIC DNA]</scope>
</reference>
<feature type="transmembrane region" description="Helical" evidence="4">
    <location>
        <begin position="239"/>
        <end position="261"/>
    </location>
</feature>
<dbReference type="PROSITE" id="PS00375">
    <property type="entry name" value="UDPGT"/>
    <property type="match status" value="3"/>
</dbReference>
<dbReference type="InterPro" id="IPR035595">
    <property type="entry name" value="UDP_glycos_trans_CS"/>
</dbReference>
<dbReference type="InterPro" id="IPR002213">
    <property type="entry name" value="UDP_glucos_trans"/>
</dbReference>
<dbReference type="GO" id="GO:0008194">
    <property type="term" value="F:UDP-glycosyltransferase activity"/>
    <property type="evidence" value="ECO:0007669"/>
    <property type="project" value="InterPro"/>
</dbReference>